<comment type="caution">
    <text evidence="9">The sequence shown here is derived from an EMBL/GenBank/DDBJ whole genome shotgun (WGS) entry which is preliminary data.</text>
</comment>
<evidence type="ECO:0000256" key="2">
    <source>
        <dbReference type="ARBA" id="ARBA00007362"/>
    </source>
</evidence>
<organism evidence="9 10">
    <name type="scientific">Flintibacter hominis</name>
    <dbReference type="NCBI Taxonomy" id="2763048"/>
    <lineage>
        <taxon>Bacteria</taxon>
        <taxon>Bacillati</taxon>
        <taxon>Bacillota</taxon>
        <taxon>Clostridia</taxon>
        <taxon>Eubacteriales</taxon>
        <taxon>Flintibacter</taxon>
    </lineage>
</organism>
<feature type="transmembrane region" description="Helical" evidence="7">
    <location>
        <begin position="64"/>
        <end position="87"/>
    </location>
</feature>
<dbReference type="EMBL" id="JACOPO010000004">
    <property type="protein sequence ID" value="MBC5722703.1"/>
    <property type="molecule type" value="Genomic_DNA"/>
</dbReference>
<dbReference type="InterPro" id="IPR051258">
    <property type="entry name" value="Diverse_Substrate_Transporter"/>
</dbReference>
<gene>
    <name evidence="9" type="ORF">H8S11_07745</name>
</gene>
<feature type="transmembrane region" description="Helical" evidence="7">
    <location>
        <begin position="262"/>
        <end position="278"/>
    </location>
</feature>
<reference evidence="9" key="1">
    <citation type="submission" date="2020-08" db="EMBL/GenBank/DDBJ databases">
        <title>Genome public.</title>
        <authorList>
            <person name="Liu C."/>
            <person name="Sun Q."/>
        </authorList>
    </citation>
    <scope>NUCLEOTIDE SEQUENCE</scope>
    <source>
        <strain evidence="9">NSJ-23</strain>
    </source>
</reference>
<keyword evidence="10" id="KW-1185">Reference proteome</keyword>
<dbReference type="InterPro" id="IPR037185">
    <property type="entry name" value="EmrE-like"/>
</dbReference>
<feature type="transmembrane region" description="Helical" evidence="7">
    <location>
        <begin position="118"/>
        <end position="135"/>
    </location>
</feature>
<feature type="transmembrane region" description="Helical" evidence="7">
    <location>
        <begin position="7"/>
        <end position="27"/>
    </location>
</feature>
<feature type="transmembrane region" description="Helical" evidence="7">
    <location>
        <begin position="93"/>
        <end position="111"/>
    </location>
</feature>
<dbReference type="PANTHER" id="PTHR42920:SF5">
    <property type="entry name" value="EAMA DOMAIN-CONTAINING PROTEIN"/>
    <property type="match status" value="1"/>
</dbReference>
<feature type="transmembrane region" description="Helical" evidence="7">
    <location>
        <begin position="141"/>
        <end position="161"/>
    </location>
</feature>
<feature type="domain" description="EamA" evidence="8">
    <location>
        <begin position="143"/>
        <end position="277"/>
    </location>
</feature>
<evidence type="ECO:0000256" key="7">
    <source>
        <dbReference type="SAM" id="Phobius"/>
    </source>
</evidence>
<dbReference type="Pfam" id="PF00892">
    <property type="entry name" value="EamA"/>
    <property type="match status" value="2"/>
</dbReference>
<name>A0A8J6JAM2_9FIRM</name>
<feature type="transmembrane region" description="Helical" evidence="7">
    <location>
        <begin position="173"/>
        <end position="193"/>
    </location>
</feature>
<comment type="similarity">
    <text evidence="2">Belongs to the EamA transporter family.</text>
</comment>
<keyword evidence="6 7" id="KW-0472">Membrane</keyword>
<evidence type="ECO:0000256" key="3">
    <source>
        <dbReference type="ARBA" id="ARBA00022475"/>
    </source>
</evidence>
<dbReference type="AlphaFoldDB" id="A0A8J6JAM2"/>
<keyword evidence="5 7" id="KW-1133">Transmembrane helix</keyword>
<proteinExistence type="inferred from homology"/>
<protein>
    <submittedName>
        <fullName evidence="9">DMT family transporter</fullName>
    </submittedName>
</protein>
<dbReference type="InterPro" id="IPR000620">
    <property type="entry name" value="EamA_dom"/>
</dbReference>
<feature type="domain" description="EamA" evidence="8">
    <location>
        <begin position="8"/>
        <end position="134"/>
    </location>
</feature>
<evidence type="ECO:0000313" key="9">
    <source>
        <dbReference type="EMBL" id="MBC5722703.1"/>
    </source>
</evidence>
<evidence type="ECO:0000259" key="8">
    <source>
        <dbReference type="Pfam" id="PF00892"/>
    </source>
</evidence>
<dbReference type="PANTHER" id="PTHR42920">
    <property type="entry name" value="OS03G0707200 PROTEIN-RELATED"/>
    <property type="match status" value="1"/>
</dbReference>
<keyword evidence="3" id="KW-1003">Cell membrane</keyword>
<evidence type="ECO:0000256" key="1">
    <source>
        <dbReference type="ARBA" id="ARBA00004651"/>
    </source>
</evidence>
<evidence type="ECO:0000256" key="5">
    <source>
        <dbReference type="ARBA" id="ARBA00022989"/>
    </source>
</evidence>
<feature type="transmembrane region" description="Helical" evidence="7">
    <location>
        <begin position="236"/>
        <end position="256"/>
    </location>
</feature>
<evidence type="ECO:0000313" key="10">
    <source>
        <dbReference type="Proteomes" id="UP000628736"/>
    </source>
</evidence>
<dbReference type="GO" id="GO:0005886">
    <property type="term" value="C:plasma membrane"/>
    <property type="evidence" value="ECO:0007669"/>
    <property type="project" value="UniProtKB-SubCell"/>
</dbReference>
<dbReference type="SUPFAM" id="SSF103481">
    <property type="entry name" value="Multidrug resistance efflux transporter EmrE"/>
    <property type="match status" value="2"/>
</dbReference>
<accession>A0A8J6JAM2</accession>
<evidence type="ECO:0000256" key="4">
    <source>
        <dbReference type="ARBA" id="ARBA00022692"/>
    </source>
</evidence>
<sequence>MKLLAKPMLFAAAIIWGTSFFIMKNALDALPPFYLLAIRFTAGAVLLALIAWKKWQIFTWDHLWRGAVMGAFLFLAYSIQTFGLTLTTPSKNAFLTAVYCVLVPFLSWAVIRVRPDRFNIAAALLCVTGVGFVSLTEELTINAGDLLTLVAAFFYASHIVAVAKVSPGKDITLLTVFQFAFAGLYAWIGGLLTETFPAQALTDPAVVLPMAYLCVMATTVALLFQNVGQVWSDPASASVILSLESVFGVLFSVLFYGDPVTGRLLIGFGLIFVAVVCSETKFSFLSKKEENTI</sequence>
<dbReference type="Proteomes" id="UP000628736">
    <property type="component" value="Unassembled WGS sequence"/>
</dbReference>
<evidence type="ECO:0000256" key="6">
    <source>
        <dbReference type="ARBA" id="ARBA00023136"/>
    </source>
</evidence>
<feature type="transmembrane region" description="Helical" evidence="7">
    <location>
        <begin position="205"/>
        <end position="224"/>
    </location>
</feature>
<keyword evidence="4 7" id="KW-0812">Transmembrane</keyword>
<comment type="subcellular location">
    <subcellularLocation>
        <location evidence="1">Cell membrane</location>
        <topology evidence="1">Multi-pass membrane protein</topology>
    </subcellularLocation>
</comment>
<feature type="transmembrane region" description="Helical" evidence="7">
    <location>
        <begin position="33"/>
        <end position="52"/>
    </location>
</feature>